<dbReference type="AlphaFoldDB" id="A0A9D4C287"/>
<reference evidence="3" key="2">
    <citation type="submission" date="2020-11" db="EMBL/GenBank/DDBJ databases">
        <authorList>
            <person name="McCartney M.A."/>
            <person name="Auch B."/>
            <person name="Kono T."/>
            <person name="Mallez S."/>
            <person name="Becker A."/>
            <person name="Gohl D.M."/>
            <person name="Silverstein K.A.T."/>
            <person name="Koren S."/>
            <person name="Bechman K.B."/>
            <person name="Herman A."/>
            <person name="Abrahante J.E."/>
            <person name="Garbe J."/>
        </authorList>
    </citation>
    <scope>NUCLEOTIDE SEQUENCE</scope>
    <source>
        <strain evidence="3">Duluth1</strain>
        <tissue evidence="3">Whole animal</tissue>
    </source>
</reference>
<comment type="caution">
    <text evidence="3">The sequence shown here is derived from an EMBL/GenBank/DDBJ whole genome shotgun (WGS) entry which is preliminary data.</text>
</comment>
<evidence type="ECO:0000256" key="1">
    <source>
        <dbReference type="SAM" id="MobiDB-lite"/>
    </source>
</evidence>
<feature type="signal peptide" evidence="2">
    <location>
        <begin position="1"/>
        <end position="24"/>
    </location>
</feature>
<reference evidence="3" key="1">
    <citation type="journal article" date="2019" name="bioRxiv">
        <title>The Genome of the Zebra Mussel, Dreissena polymorpha: A Resource for Invasive Species Research.</title>
        <authorList>
            <person name="McCartney M.A."/>
            <person name="Auch B."/>
            <person name="Kono T."/>
            <person name="Mallez S."/>
            <person name="Zhang Y."/>
            <person name="Obille A."/>
            <person name="Becker A."/>
            <person name="Abrahante J.E."/>
            <person name="Garbe J."/>
            <person name="Badalamenti J.P."/>
            <person name="Herman A."/>
            <person name="Mangelson H."/>
            <person name="Liachko I."/>
            <person name="Sullivan S."/>
            <person name="Sone E.D."/>
            <person name="Koren S."/>
            <person name="Silverstein K.A.T."/>
            <person name="Beckman K.B."/>
            <person name="Gohl D.M."/>
        </authorList>
    </citation>
    <scope>NUCLEOTIDE SEQUENCE</scope>
    <source>
        <strain evidence="3">Duluth1</strain>
        <tissue evidence="3">Whole animal</tissue>
    </source>
</reference>
<dbReference type="EMBL" id="JAIWYP010000013">
    <property type="protein sequence ID" value="KAH3715992.1"/>
    <property type="molecule type" value="Genomic_DNA"/>
</dbReference>
<feature type="chain" id="PRO_5039555309" evidence="2">
    <location>
        <begin position="25"/>
        <end position="391"/>
    </location>
</feature>
<sequence>MPDNSSFKLLLICCLSLWVPPTQDVFNKSSADPGWIYYFYTKHLSADDMERQLCMENIYLYAELSYLALTYNSNIYAEFAHLRGLLSNFDTECLRNLNARVFTNQMWRNGQTDGRRTKTNPKTSPGQSGELKSEFFSPILAIFQFIRDINKTNVLTKKTPPPTWRPYIIKTNLFTKFHDDWTKNVTSRVKMRPPPGSHEANVLTKFHYNWAKNVTSRVFTCFYYIHIETQPTGGHFHDDWAKNVTSLLHVFQRTRTIFELNSHWIKNVTSRVLTCFHYIHIAKTAPPLGGHVFSPIWTIFKLVRDINKTNVLTKFHDDWAKIVNWARNVTFTVFTSFELDRDTIGTNLLTKFHEDRTRNVDCRVFTTKCGRTDGRRTDGRTTDKDRPQKLT</sequence>
<evidence type="ECO:0000313" key="4">
    <source>
        <dbReference type="Proteomes" id="UP000828390"/>
    </source>
</evidence>
<dbReference type="Proteomes" id="UP000828390">
    <property type="component" value="Unassembled WGS sequence"/>
</dbReference>
<protein>
    <submittedName>
        <fullName evidence="3">Uncharacterized protein</fullName>
    </submittedName>
</protein>
<evidence type="ECO:0000256" key="2">
    <source>
        <dbReference type="SAM" id="SignalP"/>
    </source>
</evidence>
<organism evidence="3 4">
    <name type="scientific">Dreissena polymorpha</name>
    <name type="common">Zebra mussel</name>
    <name type="synonym">Mytilus polymorpha</name>
    <dbReference type="NCBI Taxonomy" id="45954"/>
    <lineage>
        <taxon>Eukaryota</taxon>
        <taxon>Metazoa</taxon>
        <taxon>Spiralia</taxon>
        <taxon>Lophotrochozoa</taxon>
        <taxon>Mollusca</taxon>
        <taxon>Bivalvia</taxon>
        <taxon>Autobranchia</taxon>
        <taxon>Heteroconchia</taxon>
        <taxon>Euheterodonta</taxon>
        <taxon>Imparidentia</taxon>
        <taxon>Neoheterodontei</taxon>
        <taxon>Myida</taxon>
        <taxon>Dreissenoidea</taxon>
        <taxon>Dreissenidae</taxon>
        <taxon>Dreissena</taxon>
    </lineage>
</organism>
<name>A0A9D4C287_DREPO</name>
<feature type="region of interest" description="Disordered" evidence="1">
    <location>
        <begin position="108"/>
        <end position="130"/>
    </location>
</feature>
<gene>
    <name evidence="3" type="ORF">DPMN_058708</name>
</gene>
<proteinExistence type="predicted"/>
<keyword evidence="4" id="KW-1185">Reference proteome</keyword>
<evidence type="ECO:0000313" key="3">
    <source>
        <dbReference type="EMBL" id="KAH3715992.1"/>
    </source>
</evidence>
<keyword evidence="2" id="KW-0732">Signal</keyword>
<accession>A0A9D4C287</accession>